<organism evidence="2 3">
    <name type="scientific">Asticcacaulis biprosthecium C19</name>
    <dbReference type="NCBI Taxonomy" id="715226"/>
    <lineage>
        <taxon>Bacteria</taxon>
        <taxon>Pseudomonadati</taxon>
        <taxon>Pseudomonadota</taxon>
        <taxon>Alphaproteobacteria</taxon>
        <taxon>Caulobacterales</taxon>
        <taxon>Caulobacteraceae</taxon>
        <taxon>Asticcacaulis</taxon>
    </lineage>
</organism>
<proteinExistence type="predicted"/>
<feature type="region of interest" description="Disordered" evidence="1">
    <location>
        <begin position="1"/>
        <end position="22"/>
    </location>
</feature>
<dbReference type="OrthoDB" id="7173909at2"/>
<dbReference type="HOGENOM" id="CLU_3095090_0_0_5"/>
<dbReference type="RefSeq" id="WP_006273917.1">
    <property type="nucleotide sequence ID" value="NZ_GL883079.1"/>
</dbReference>
<dbReference type="Proteomes" id="UP000006512">
    <property type="component" value="Unassembled WGS sequence"/>
</dbReference>
<keyword evidence="3" id="KW-1185">Reference proteome</keyword>
<dbReference type="STRING" id="715226.ABI_31310"/>
<reference evidence="3" key="1">
    <citation type="submission" date="2011-03" db="EMBL/GenBank/DDBJ databases">
        <title>Draft genome sequence of Brevundimonas diminuta.</title>
        <authorList>
            <person name="Brown P.J.B."/>
            <person name="Buechlein A."/>
            <person name="Hemmerich C."/>
            <person name="Brun Y.V."/>
        </authorList>
    </citation>
    <scope>NUCLEOTIDE SEQUENCE [LARGE SCALE GENOMIC DNA]</scope>
    <source>
        <strain evidence="3">C19</strain>
    </source>
</reference>
<name>F4QRJ3_9CAUL</name>
<dbReference type="EMBL" id="GL883079">
    <property type="protein sequence ID" value="EGF90119.1"/>
    <property type="molecule type" value="Genomic_DNA"/>
</dbReference>
<feature type="compositionally biased region" description="Acidic residues" evidence="1">
    <location>
        <begin position="1"/>
        <end position="15"/>
    </location>
</feature>
<sequence length="51" mass="5413">MTDEALLEAPIDETQDASGDMALSDSLTLEASGEGVRLYSSPVLDRIRASD</sequence>
<evidence type="ECO:0000313" key="2">
    <source>
        <dbReference type="EMBL" id="EGF90119.1"/>
    </source>
</evidence>
<evidence type="ECO:0000313" key="3">
    <source>
        <dbReference type="Proteomes" id="UP000006512"/>
    </source>
</evidence>
<accession>F4QRJ3</accession>
<protein>
    <submittedName>
        <fullName evidence="2">Uncharacterized protein</fullName>
    </submittedName>
</protein>
<gene>
    <name evidence="2" type="ORF">ABI_31310</name>
</gene>
<evidence type="ECO:0000256" key="1">
    <source>
        <dbReference type="SAM" id="MobiDB-lite"/>
    </source>
</evidence>
<dbReference type="AlphaFoldDB" id="F4QRJ3"/>